<keyword evidence="3" id="KW-1185">Reference proteome</keyword>
<dbReference type="PANTHER" id="PTHR42886">
    <property type="entry name" value="RE40534P-RELATED"/>
    <property type="match status" value="1"/>
</dbReference>
<gene>
    <name evidence="2" type="ORF">CODIS_21610</name>
</gene>
<evidence type="ECO:0000313" key="2">
    <source>
        <dbReference type="EMBL" id="ODJ87743.1"/>
    </source>
</evidence>
<dbReference type="EMBL" id="MARB01000010">
    <property type="protein sequence ID" value="ODJ87743.1"/>
    <property type="molecule type" value="Genomic_DNA"/>
</dbReference>
<dbReference type="RefSeq" id="WP_069124753.1">
    <property type="nucleotide sequence ID" value="NZ_MARB01000010.1"/>
</dbReference>
<sequence>MEEKIDFIHIKNEKIFTVFHIPDTTDVKKAFVFIHPFAEEKLWSHRVYVSFARELASQGYYVARFDFRGHGDSDGDFVDSTFEKHIQDIDGVINHLKVKYQINDISLFGLRLGASLATAYASSKDEITNLILWDPVLNGERYMQEILRSNLAAQMALKGKVEITRDDLVEQMKSGSPINIEGYLLTYNYYNQLSGLDLLRLDHRKSINCLINQIVRNPKQPQNKAYAEFIEKFSVKSELVKSHEEQFWKEIKTFYQSADNLNSSTLSWMHDLK</sequence>
<dbReference type="InterPro" id="IPR029058">
    <property type="entry name" value="AB_hydrolase_fold"/>
</dbReference>
<protein>
    <submittedName>
        <fullName evidence="2">Alpha/beta hydrolase family protein</fullName>
    </submittedName>
</protein>
<dbReference type="GO" id="GO:0016787">
    <property type="term" value="F:hydrolase activity"/>
    <property type="evidence" value="ECO:0007669"/>
    <property type="project" value="UniProtKB-KW"/>
</dbReference>
<keyword evidence="2" id="KW-0378">Hydrolase</keyword>
<dbReference type="AlphaFoldDB" id="A0A7Z0VLG5"/>
<reference evidence="2 3" key="1">
    <citation type="submission" date="2016-06" db="EMBL/GenBank/DDBJ databases">
        <title>Genome sequence of endosymbiont of Candidatus Endolucinida thiodiazotropha.</title>
        <authorList>
            <person name="Poehlein A."/>
            <person name="Koenig S."/>
            <person name="Heiden S.E."/>
            <person name="Thuermer A."/>
            <person name="Voget S."/>
            <person name="Daniel R."/>
            <person name="Markert S."/>
            <person name="Gros O."/>
            <person name="Schweder T."/>
        </authorList>
    </citation>
    <scope>NUCLEOTIDE SEQUENCE [LARGE SCALE GENOMIC DNA]</scope>
    <source>
        <strain evidence="2 3">COS</strain>
    </source>
</reference>
<proteinExistence type="predicted"/>
<name>A0A7Z0VLG5_9GAMM</name>
<dbReference type="SUPFAM" id="SSF53474">
    <property type="entry name" value="alpha/beta-Hydrolases"/>
    <property type="match status" value="1"/>
</dbReference>
<dbReference type="InterPro" id="IPR022742">
    <property type="entry name" value="Hydrolase_4"/>
</dbReference>
<evidence type="ECO:0000313" key="3">
    <source>
        <dbReference type="Proteomes" id="UP000094769"/>
    </source>
</evidence>
<organism evidence="2 3">
    <name type="scientific">Candidatus Thiodiazotropha endolucinida</name>
    <dbReference type="NCBI Taxonomy" id="1655433"/>
    <lineage>
        <taxon>Bacteria</taxon>
        <taxon>Pseudomonadati</taxon>
        <taxon>Pseudomonadota</taxon>
        <taxon>Gammaproteobacteria</taxon>
        <taxon>Chromatiales</taxon>
        <taxon>Sedimenticolaceae</taxon>
        <taxon>Candidatus Thiodiazotropha</taxon>
    </lineage>
</organism>
<dbReference type="Pfam" id="PF12146">
    <property type="entry name" value="Hydrolase_4"/>
    <property type="match status" value="1"/>
</dbReference>
<dbReference type="OrthoDB" id="249225at2"/>
<dbReference type="Gene3D" id="3.40.50.1820">
    <property type="entry name" value="alpha/beta hydrolase"/>
    <property type="match status" value="1"/>
</dbReference>
<comment type="caution">
    <text evidence="2">The sequence shown here is derived from an EMBL/GenBank/DDBJ whole genome shotgun (WGS) entry which is preliminary data.</text>
</comment>
<feature type="domain" description="Serine aminopeptidase S33" evidence="1">
    <location>
        <begin position="27"/>
        <end position="151"/>
    </location>
</feature>
<evidence type="ECO:0000259" key="1">
    <source>
        <dbReference type="Pfam" id="PF12146"/>
    </source>
</evidence>
<accession>A0A7Z0VLG5</accession>
<dbReference type="PANTHER" id="PTHR42886:SF29">
    <property type="entry name" value="PUMMELIG, ISOFORM A"/>
    <property type="match status" value="1"/>
</dbReference>
<dbReference type="Proteomes" id="UP000094769">
    <property type="component" value="Unassembled WGS sequence"/>
</dbReference>